<reference evidence="1 2" key="1">
    <citation type="submission" date="2018-06" db="EMBL/GenBank/DDBJ databases">
        <authorList>
            <consortium name="Pathogen Informatics"/>
            <person name="Doyle S."/>
        </authorList>
    </citation>
    <scope>NUCLEOTIDE SEQUENCE [LARGE SCALE GENOMIC DNA]</scope>
    <source>
        <strain evidence="2">NCTC 11391</strain>
    </source>
</reference>
<dbReference type="EMBL" id="UHFA01000002">
    <property type="protein sequence ID" value="SUN35445.1"/>
    <property type="molecule type" value="Genomic_DNA"/>
</dbReference>
<accession>A0A380JBH7</accession>
<gene>
    <name evidence="1" type="ORF">NCTC11391_00449</name>
</gene>
<keyword evidence="2" id="KW-1185">Reference proteome</keyword>
<organism evidence="1 2">
    <name type="scientific">Streptococcus downei MFe28</name>
    <dbReference type="NCBI Taxonomy" id="764290"/>
    <lineage>
        <taxon>Bacteria</taxon>
        <taxon>Bacillati</taxon>
        <taxon>Bacillota</taxon>
        <taxon>Bacilli</taxon>
        <taxon>Lactobacillales</taxon>
        <taxon>Streptococcaceae</taxon>
        <taxon>Streptococcus</taxon>
    </lineage>
</organism>
<proteinExistence type="predicted"/>
<dbReference type="AlphaFoldDB" id="A0A380JBH7"/>
<dbReference type="OrthoDB" id="2227173at2"/>
<name>A0A380JBH7_STRDO</name>
<sequence length="112" mass="12956">MEFKKMKITLKDEGEGTGLVLNNPELGVSINLENSNSLDLKDFFDKIFEYVVRNEKILEFELESLTDKTLFYNVANDLIKQVNSEIKDSEQNFIEIIGFKENKNDKEDIASK</sequence>
<protein>
    <submittedName>
        <fullName evidence="1">Uncharacterized protein</fullName>
    </submittedName>
</protein>
<evidence type="ECO:0000313" key="1">
    <source>
        <dbReference type="EMBL" id="SUN35445.1"/>
    </source>
</evidence>
<evidence type="ECO:0000313" key="2">
    <source>
        <dbReference type="Proteomes" id="UP000254082"/>
    </source>
</evidence>
<dbReference type="Proteomes" id="UP000254082">
    <property type="component" value="Unassembled WGS sequence"/>
</dbReference>
<dbReference type="RefSeq" id="WP_002999563.1">
    <property type="nucleotide sequence ID" value="NZ_UHFA01000002.1"/>
</dbReference>